<evidence type="ECO:0000259" key="5">
    <source>
        <dbReference type="PROSITE" id="PS50835"/>
    </source>
</evidence>
<accession>A0A930VHA2</accession>
<organism evidence="6 7">
    <name type="scientific">Nocardioides islandensis</name>
    <dbReference type="NCBI Taxonomy" id="433663"/>
    <lineage>
        <taxon>Bacteria</taxon>
        <taxon>Bacillati</taxon>
        <taxon>Actinomycetota</taxon>
        <taxon>Actinomycetes</taxon>
        <taxon>Propionibacteriales</taxon>
        <taxon>Nocardioidaceae</taxon>
        <taxon>Nocardioides</taxon>
    </lineage>
</organism>
<keyword evidence="7" id="KW-1185">Reference proteome</keyword>
<evidence type="ECO:0000313" key="6">
    <source>
        <dbReference type="EMBL" id="MBF4764556.1"/>
    </source>
</evidence>
<dbReference type="GO" id="GO:0005509">
    <property type="term" value="F:calcium ion binding"/>
    <property type="evidence" value="ECO:0007669"/>
    <property type="project" value="InterPro"/>
</dbReference>
<evidence type="ECO:0000256" key="1">
    <source>
        <dbReference type="ARBA" id="ARBA00004613"/>
    </source>
</evidence>
<dbReference type="InterPro" id="IPR011049">
    <property type="entry name" value="Serralysin-like_metalloprot_C"/>
</dbReference>
<dbReference type="InterPro" id="IPR050557">
    <property type="entry name" value="RTX_toxin/Mannuronan_C5-epim"/>
</dbReference>
<proteinExistence type="predicted"/>
<dbReference type="SUPFAM" id="SSF51120">
    <property type="entry name" value="beta-Roll"/>
    <property type="match status" value="2"/>
</dbReference>
<evidence type="ECO:0000313" key="7">
    <source>
        <dbReference type="Proteomes" id="UP000640489"/>
    </source>
</evidence>
<evidence type="ECO:0000256" key="4">
    <source>
        <dbReference type="SAM" id="SignalP"/>
    </source>
</evidence>
<dbReference type="EMBL" id="JADKPN010000010">
    <property type="protein sequence ID" value="MBF4764556.1"/>
    <property type="molecule type" value="Genomic_DNA"/>
</dbReference>
<comment type="subcellular location">
    <subcellularLocation>
        <location evidence="1">Secreted</location>
    </subcellularLocation>
</comment>
<dbReference type="Proteomes" id="UP000640489">
    <property type="component" value="Unassembled WGS sequence"/>
</dbReference>
<sequence>MTTRGTALRAATVLAVALGGLAVAAAPATADHSVLELVSTGAAGGDGPVPTMFEAGTPDGNHAFFTTDESLVAADTDGGQTDIYDHTAGTTRLVTVGLPVLGGSPFFQNVTVSADGSRVFWEASTQLVPADQDAQYDVYTEIGDQPVLVTTGAGDTALDGAQVWAVSADGSRAVVSSMEALTGDDTDATGDLYLWQNGTLTRLTLGPTGGNGAHQSYFAGASDDASVVVFQTDEQLVAADTDNGDDLYRRAGGQTTLVSTGPTGGTVDDPAEPLATSPDGSRVVFSTTDRLTTADTDAASDVYLWANGVTTLLSAGTADVAAFFTDANRDLTTVGLSTDEALLPQDSDSEEDLYAWRNGTLVLLTTAPGHQANLDTRSVSDDGTRIVMTAFSALTGEPNDAADDLYLWNNGQTTLLTPGTSTDDARFRAASSDGSRIVFATQEALLGSDTDASDDLYEVSPTGMSQLTTGNGASGAFFEAAGNDGGRVYWSTEEPVVPADTDAADDIYLSRVAVPKNLTPPTITGSPGVGQTVTCTPGTWKDAESFAYRWNRDGAPVPGATGSTYLVPAGDASHVLTCTVTATGDGGSASATSAPVTVPVPTGPLPGACANAGVGTAGADTLRGTPYGDLLYGLAGRDRLVGLAGVDCLVGGPGRDRLVGGTGKDKLDGGKAADRLYGGPGRDRLRGSAGADVLNGGLGRDRLVGGLGDDVLRARDGRADRVRCGRGDDVAVADRRDRVSGCEVVRRG</sequence>
<gene>
    <name evidence="6" type="ORF">ISU07_15590</name>
</gene>
<keyword evidence="2" id="KW-0964">Secreted</keyword>
<dbReference type="SUPFAM" id="SSF82171">
    <property type="entry name" value="DPP6 N-terminal domain-like"/>
    <property type="match status" value="1"/>
</dbReference>
<evidence type="ECO:0000256" key="2">
    <source>
        <dbReference type="ARBA" id="ARBA00022525"/>
    </source>
</evidence>
<dbReference type="PANTHER" id="PTHR38340">
    <property type="entry name" value="S-LAYER PROTEIN"/>
    <property type="match status" value="1"/>
</dbReference>
<comment type="caution">
    <text evidence="6">The sequence shown here is derived from an EMBL/GenBank/DDBJ whole genome shotgun (WGS) entry which is preliminary data.</text>
</comment>
<protein>
    <recommendedName>
        <fullName evidence="5">Ig-like domain-containing protein</fullName>
    </recommendedName>
</protein>
<dbReference type="InterPro" id="IPR018511">
    <property type="entry name" value="Hemolysin-typ_Ca-bd_CS"/>
</dbReference>
<feature type="chain" id="PRO_5039445603" description="Ig-like domain-containing protein" evidence="4">
    <location>
        <begin position="26"/>
        <end position="748"/>
    </location>
</feature>
<dbReference type="PROSITE" id="PS50835">
    <property type="entry name" value="IG_LIKE"/>
    <property type="match status" value="1"/>
</dbReference>
<reference evidence="6" key="1">
    <citation type="submission" date="2020-11" db="EMBL/GenBank/DDBJ databases">
        <title>Nocardioides sp. nov., isolated from Soil of Cynanchum wilfordii Hemsley rhizosphere.</title>
        <authorList>
            <person name="Lee J.-S."/>
            <person name="Suh M.K."/>
            <person name="Kim J.-S."/>
        </authorList>
    </citation>
    <scope>NUCLEOTIDE SEQUENCE</scope>
    <source>
        <strain evidence="6">KCTC 19275</strain>
    </source>
</reference>
<dbReference type="PROSITE" id="PS51318">
    <property type="entry name" value="TAT"/>
    <property type="match status" value="1"/>
</dbReference>
<keyword evidence="4" id="KW-0732">Signal</keyword>
<dbReference type="InterPro" id="IPR001343">
    <property type="entry name" value="Hemolysn_Ca-bd"/>
</dbReference>
<evidence type="ECO:0000256" key="3">
    <source>
        <dbReference type="SAM" id="MobiDB-lite"/>
    </source>
</evidence>
<dbReference type="RefSeq" id="WP_194707750.1">
    <property type="nucleotide sequence ID" value="NZ_JADKPN010000010.1"/>
</dbReference>
<feature type="region of interest" description="Disordered" evidence="3">
    <location>
        <begin position="254"/>
        <end position="279"/>
    </location>
</feature>
<dbReference type="InterPro" id="IPR007110">
    <property type="entry name" value="Ig-like_dom"/>
</dbReference>
<dbReference type="InterPro" id="IPR006311">
    <property type="entry name" value="TAT_signal"/>
</dbReference>
<feature type="signal peptide" evidence="4">
    <location>
        <begin position="1"/>
        <end position="25"/>
    </location>
</feature>
<dbReference type="PROSITE" id="PS00330">
    <property type="entry name" value="HEMOLYSIN_CALCIUM"/>
    <property type="match status" value="2"/>
</dbReference>
<feature type="domain" description="Ig-like" evidence="5">
    <location>
        <begin position="515"/>
        <end position="597"/>
    </location>
</feature>
<name>A0A930VHA2_9ACTN</name>
<dbReference type="Gene3D" id="2.150.10.10">
    <property type="entry name" value="Serralysin-like metalloprotease, C-terminal"/>
    <property type="match status" value="1"/>
</dbReference>
<dbReference type="Gene3D" id="2.60.40.2700">
    <property type="match status" value="1"/>
</dbReference>
<dbReference type="AlphaFoldDB" id="A0A930VHA2"/>
<dbReference type="GO" id="GO:0005576">
    <property type="term" value="C:extracellular region"/>
    <property type="evidence" value="ECO:0007669"/>
    <property type="project" value="UniProtKB-SubCell"/>
</dbReference>
<dbReference type="PANTHER" id="PTHR38340:SF1">
    <property type="entry name" value="S-LAYER PROTEIN"/>
    <property type="match status" value="1"/>
</dbReference>
<dbReference type="PRINTS" id="PR00313">
    <property type="entry name" value="CABNDNGRPT"/>
</dbReference>
<dbReference type="Pfam" id="PF00353">
    <property type="entry name" value="HemolysinCabind"/>
    <property type="match status" value="2"/>
</dbReference>